<evidence type="ECO:0000313" key="5">
    <source>
        <dbReference type="Proteomes" id="UP000314285"/>
    </source>
</evidence>
<reference evidence="2 4" key="1">
    <citation type="journal article" date="2018" name="Nat. Biotechnol.">
        <title>A standardized bacterial taxonomy based on genome phylogeny substantially revises the tree of life.</title>
        <authorList>
            <person name="Parks D.H."/>
            <person name="Chuvochina M."/>
            <person name="Waite D.W."/>
            <person name="Rinke C."/>
            <person name="Skarshewski A."/>
            <person name="Chaumeil P.A."/>
            <person name="Hugenholtz P."/>
        </authorList>
    </citation>
    <scope>NUCLEOTIDE SEQUENCE [LARGE SCALE GENOMIC DNA]</scope>
    <source>
        <strain evidence="2">UBA10045</strain>
    </source>
</reference>
<feature type="signal peptide" evidence="1">
    <location>
        <begin position="1"/>
        <end position="20"/>
    </location>
</feature>
<dbReference type="NCBIfam" id="NF046096">
    <property type="entry name" value="ABUW_2363_fam_LP"/>
    <property type="match status" value="1"/>
</dbReference>
<dbReference type="Proteomes" id="UP000262257">
    <property type="component" value="Unassembled WGS sequence"/>
</dbReference>
<gene>
    <name evidence="2" type="ORF">DIC32_13915</name>
    <name evidence="3" type="ORF">FHY67_06985</name>
</gene>
<dbReference type="EMBL" id="VFBM01000004">
    <property type="protein sequence ID" value="TNX92496.1"/>
    <property type="molecule type" value="Genomic_DNA"/>
</dbReference>
<dbReference type="Gene3D" id="1.25.40.10">
    <property type="entry name" value="Tetratricopeptide repeat domain"/>
    <property type="match status" value="1"/>
</dbReference>
<dbReference type="EMBL" id="DPXL01000174">
    <property type="protein sequence ID" value="HCM32389.1"/>
    <property type="molecule type" value="Genomic_DNA"/>
</dbReference>
<evidence type="ECO:0000313" key="4">
    <source>
        <dbReference type="Proteomes" id="UP000262257"/>
    </source>
</evidence>
<name>A0A3D3G2Y7_ACIRA</name>
<accession>A0A3D3G2Y7</accession>
<reference evidence="3 5" key="2">
    <citation type="submission" date="2019-06" db="EMBL/GenBank/DDBJ databases">
        <title>Genome of Acinetobacter radioresistens APH1, a phenol degrading strain.</title>
        <authorList>
            <person name="Liu Y."/>
        </authorList>
    </citation>
    <scope>NUCLEOTIDE SEQUENCE [LARGE SCALE GENOMIC DNA]</scope>
    <source>
        <strain evidence="3 5">APH1</strain>
    </source>
</reference>
<dbReference type="AlphaFoldDB" id="A0A3D3G2Y7"/>
<dbReference type="SUPFAM" id="SSF48452">
    <property type="entry name" value="TPR-like"/>
    <property type="match status" value="1"/>
</dbReference>
<dbReference type="RefSeq" id="WP_005406450.1">
    <property type="nucleotide sequence ID" value="NZ_BKVS01000012.1"/>
</dbReference>
<organism evidence="2 4">
    <name type="scientific">Acinetobacter radioresistens</name>
    <dbReference type="NCBI Taxonomy" id="40216"/>
    <lineage>
        <taxon>Bacteria</taxon>
        <taxon>Pseudomonadati</taxon>
        <taxon>Pseudomonadota</taxon>
        <taxon>Gammaproteobacteria</taxon>
        <taxon>Moraxellales</taxon>
        <taxon>Moraxellaceae</taxon>
        <taxon>Acinetobacter</taxon>
    </lineage>
</organism>
<dbReference type="Proteomes" id="UP000314285">
    <property type="component" value="Unassembled WGS sequence"/>
</dbReference>
<evidence type="ECO:0008006" key="6">
    <source>
        <dbReference type="Google" id="ProtNLM"/>
    </source>
</evidence>
<dbReference type="PROSITE" id="PS51257">
    <property type="entry name" value="PROKAR_LIPOPROTEIN"/>
    <property type="match status" value="1"/>
</dbReference>
<comment type="caution">
    <text evidence="2">The sequence shown here is derived from an EMBL/GenBank/DDBJ whole genome shotgun (WGS) entry which is preliminary data.</text>
</comment>
<keyword evidence="1" id="KW-0732">Signal</keyword>
<dbReference type="InterPro" id="IPR011990">
    <property type="entry name" value="TPR-like_helical_dom_sf"/>
</dbReference>
<protein>
    <recommendedName>
        <fullName evidence="6">Tetratricopeptide repeat protein</fullName>
    </recommendedName>
</protein>
<evidence type="ECO:0000313" key="3">
    <source>
        <dbReference type="EMBL" id="TNX92496.1"/>
    </source>
</evidence>
<feature type="chain" id="PRO_5036078996" description="Tetratricopeptide repeat protein" evidence="1">
    <location>
        <begin position="21"/>
        <end position="324"/>
    </location>
</feature>
<evidence type="ECO:0000256" key="1">
    <source>
        <dbReference type="SAM" id="SignalP"/>
    </source>
</evidence>
<proteinExistence type="predicted"/>
<sequence length="324" mass="35886">MTFKPLACALIATSFLTACSTGPVKQKVNNEPVVFTEPEISPPFYALNPFDYNAPPPFEVALKAAAAQPVTKLQVTDPTTGQTTTLETNKLIVPIINSNQRAMKFAVLAGENEIDITEIDDFLQLVEGKARHYPPRFTERQERRGFENKLKEVSQRLDTLAANPNASFDVLIRAFKASVMARNLDLGKNYTTQSLVYAQRILRINQDDPEANFWFGFALSEGGGQREAIPYLDKAMKFGVQEAYLSAANNYIAMEQKKNATTTLKNYKVKYPQEAEVADRLIEEIDKRGRWNVWQILNINVPATPSAPVATAAPGTATPAQPAS</sequence>
<evidence type="ECO:0000313" key="2">
    <source>
        <dbReference type="EMBL" id="HCM32389.1"/>
    </source>
</evidence>